<proteinExistence type="predicted"/>
<feature type="compositionally biased region" description="Polar residues" evidence="1">
    <location>
        <begin position="91"/>
        <end position="100"/>
    </location>
</feature>
<accession>A0A6M3JT80</accession>
<sequence length="100" mass="11184">MLHKGGKMAIRTSELKELFDKYMKDQTTLVEIKNSITMQRQQLTQRDQENDARILVLQGKMEMLEELMGYAELNSSLDSESTGGTDEGITAENNSSPGPS</sequence>
<name>A0A6M3JT80_9ZZZZ</name>
<reference evidence="3" key="1">
    <citation type="submission" date="2020-03" db="EMBL/GenBank/DDBJ databases">
        <title>The deep terrestrial virosphere.</title>
        <authorList>
            <person name="Holmfeldt K."/>
            <person name="Nilsson E."/>
            <person name="Simone D."/>
            <person name="Lopez-Fernandez M."/>
            <person name="Wu X."/>
            <person name="de Brujin I."/>
            <person name="Lundin D."/>
            <person name="Andersson A."/>
            <person name="Bertilsson S."/>
            <person name="Dopson M."/>
        </authorList>
    </citation>
    <scope>NUCLEOTIDE SEQUENCE</scope>
    <source>
        <strain evidence="3">MM415A02428</strain>
        <strain evidence="2">MM415B01116</strain>
    </source>
</reference>
<evidence type="ECO:0000256" key="1">
    <source>
        <dbReference type="SAM" id="MobiDB-lite"/>
    </source>
</evidence>
<feature type="compositionally biased region" description="Polar residues" evidence="1">
    <location>
        <begin position="74"/>
        <end position="84"/>
    </location>
</feature>
<evidence type="ECO:0000313" key="3">
    <source>
        <dbReference type="EMBL" id="QJA73224.1"/>
    </source>
</evidence>
<gene>
    <name evidence="3" type="ORF">MM415A02428_0007</name>
    <name evidence="2" type="ORF">MM415B01116_0013</name>
</gene>
<evidence type="ECO:0000313" key="2">
    <source>
        <dbReference type="EMBL" id="QJA60443.1"/>
    </source>
</evidence>
<dbReference type="AlphaFoldDB" id="A0A6M3JT80"/>
<organism evidence="3">
    <name type="scientific">viral metagenome</name>
    <dbReference type="NCBI Taxonomy" id="1070528"/>
    <lineage>
        <taxon>unclassified sequences</taxon>
        <taxon>metagenomes</taxon>
        <taxon>organismal metagenomes</taxon>
    </lineage>
</organism>
<dbReference type="EMBL" id="MT142011">
    <property type="protein sequence ID" value="QJA73224.1"/>
    <property type="molecule type" value="Genomic_DNA"/>
</dbReference>
<dbReference type="EMBL" id="MT141409">
    <property type="protein sequence ID" value="QJA60443.1"/>
    <property type="molecule type" value="Genomic_DNA"/>
</dbReference>
<protein>
    <submittedName>
        <fullName evidence="3">Uncharacterized protein</fullName>
    </submittedName>
</protein>
<feature type="region of interest" description="Disordered" evidence="1">
    <location>
        <begin position="74"/>
        <end position="100"/>
    </location>
</feature>